<dbReference type="PATRIC" id="fig|1423754.3.peg.251"/>
<name>A0A0R1YDW2_9LACO</name>
<reference evidence="11 12" key="1">
    <citation type="journal article" date="2015" name="Genome Announc.">
        <title>Expanding the biotechnology potential of lactobacilli through comparative genomics of 213 strains and associated genera.</title>
        <authorList>
            <person name="Sun Z."/>
            <person name="Harris H.M."/>
            <person name="McCann A."/>
            <person name="Guo C."/>
            <person name="Argimon S."/>
            <person name="Zhang W."/>
            <person name="Yang X."/>
            <person name="Jeffery I.B."/>
            <person name="Cooney J.C."/>
            <person name="Kagawa T.F."/>
            <person name="Liu W."/>
            <person name="Song Y."/>
            <person name="Salvetti E."/>
            <person name="Wrobel A."/>
            <person name="Rasinkangas P."/>
            <person name="Parkhill J."/>
            <person name="Rea M.C."/>
            <person name="O'Sullivan O."/>
            <person name="Ritari J."/>
            <person name="Douillard F.P."/>
            <person name="Paul Ross R."/>
            <person name="Yang R."/>
            <person name="Briner A.E."/>
            <person name="Felis G.E."/>
            <person name="de Vos W.M."/>
            <person name="Barrangou R."/>
            <person name="Klaenhammer T.R."/>
            <person name="Caufield P.W."/>
            <person name="Cui Y."/>
            <person name="Zhang H."/>
            <person name="O'Toole P.W."/>
        </authorList>
    </citation>
    <scope>NUCLEOTIDE SEQUENCE [LARGE SCALE GENOMIC DNA]</scope>
    <source>
        <strain evidence="11 12">DSM 5661</strain>
    </source>
</reference>
<evidence type="ECO:0000256" key="3">
    <source>
        <dbReference type="ARBA" id="ARBA00011918"/>
    </source>
</evidence>
<gene>
    <name evidence="11" type="ORF">FC39_GL000240</name>
</gene>
<keyword evidence="7" id="KW-0234">DNA repair</keyword>
<evidence type="ECO:0000259" key="9">
    <source>
        <dbReference type="Pfam" id="PF01035"/>
    </source>
</evidence>
<evidence type="ECO:0000259" key="10">
    <source>
        <dbReference type="Pfam" id="PF02870"/>
    </source>
</evidence>
<dbReference type="EC" id="2.1.1.63" evidence="3"/>
<dbReference type="Proteomes" id="UP000051223">
    <property type="component" value="Unassembled WGS sequence"/>
</dbReference>
<accession>A0A0R1YDW2</accession>
<dbReference type="PANTHER" id="PTHR10815">
    <property type="entry name" value="METHYLATED-DNA--PROTEIN-CYSTEINE METHYLTRANSFERASE"/>
    <property type="match status" value="1"/>
</dbReference>
<dbReference type="Pfam" id="PF02870">
    <property type="entry name" value="Methyltransf_1N"/>
    <property type="match status" value="1"/>
</dbReference>
<keyword evidence="5 11" id="KW-0808">Transferase</keyword>
<dbReference type="NCBIfam" id="TIGR00589">
    <property type="entry name" value="ogt"/>
    <property type="match status" value="1"/>
</dbReference>
<dbReference type="InterPro" id="IPR036217">
    <property type="entry name" value="MethylDNA_cys_MeTrfase_DNAb"/>
</dbReference>
<evidence type="ECO:0000256" key="2">
    <source>
        <dbReference type="ARBA" id="ARBA00008711"/>
    </source>
</evidence>
<evidence type="ECO:0000256" key="1">
    <source>
        <dbReference type="ARBA" id="ARBA00001286"/>
    </source>
</evidence>
<dbReference type="SUPFAM" id="SSF46767">
    <property type="entry name" value="Methylated DNA-protein cysteine methyltransferase, C-terminal domain"/>
    <property type="match status" value="1"/>
</dbReference>
<dbReference type="InterPro" id="IPR008332">
    <property type="entry name" value="MethylG_MeTrfase_N"/>
</dbReference>
<evidence type="ECO:0000256" key="7">
    <source>
        <dbReference type="ARBA" id="ARBA00023204"/>
    </source>
</evidence>
<dbReference type="InterPro" id="IPR014048">
    <property type="entry name" value="MethylDNA_cys_MeTrfase_DNA-bd"/>
</dbReference>
<dbReference type="Gene3D" id="1.10.10.10">
    <property type="entry name" value="Winged helix-like DNA-binding domain superfamily/Winged helix DNA-binding domain"/>
    <property type="match status" value="1"/>
</dbReference>
<organism evidence="11 12">
    <name type="scientific">Lactobacillus hamsteri DSM 5661 = JCM 6256</name>
    <dbReference type="NCBI Taxonomy" id="1423754"/>
    <lineage>
        <taxon>Bacteria</taxon>
        <taxon>Bacillati</taxon>
        <taxon>Bacillota</taxon>
        <taxon>Bacilli</taxon>
        <taxon>Lactobacillales</taxon>
        <taxon>Lactobacillaceae</taxon>
        <taxon>Lactobacillus</taxon>
    </lineage>
</organism>
<evidence type="ECO:0000256" key="6">
    <source>
        <dbReference type="ARBA" id="ARBA00022763"/>
    </source>
</evidence>
<feature type="domain" description="Methylguanine DNA methyltransferase ribonuclease-like" evidence="10">
    <location>
        <begin position="50"/>
        <end position="79"/>
    </location>
</feature>
<keyword evidence="12" id="KW-1185">Reference proteome</keyword>
<keyword evidence="6" id="KW-0227">DNA damage</keyword>
<dbReference type="GO" id="GO:0032259">
    <property type="term" value="P:methylation"/>
    <property type="evidence" value="ECO:0007669"/>
    <property type="project" value="UniProtKB-KW"/>
</dbReference>
<dbReference type="Gene3D" id="3.30.160.70">
    <property type="entry name" value="Methylated DNA-protein cysteine methyltransferase domain"/>
    <property type="match status" value="1"/>
</dbReference>
<dbReference type="SUPFAM" id="SSF53155">
    <property type="entry name" value="Methylated DNA-protein cysteine methyltransferase domain"/>
    <property type="match status" value="1"/>
</dbReference>
<protein>
    <recommendedName>
        <fullName evidence="3">methylated-DNA--[protein]-cysteine S-methyltransferase</fullName>
        <ecNumber evidence="3">2.1.1.63</ecNumber>
    </recommendedName>
</protein>
<dbReference type="GO" id="GO:0003908">
    <property type="term" value="F:methylated-DNA-[protein]-cysteine S-methyltransferase activity"/>
    <property type="evidence" value="ECO:0007669"/>
    <property type="project" value="UniProtKB-EC"/>
</dbReference>
<dbReference type="RefSeq" id="WP_025080637.1">
    <property type="nucleotide sequence ID" value="NZ_AZGI01000013.1"/>
</dbReference>
<comment type="caution">
    <text evidence="11">The sequence shown here is derived from an EMBL/GenBank/DDBJ whole genome shotgun (WGS) entry which is preliminary data.</text>
</comment>
<dbReference type="PANTHER" id="PTHR10815:SF12">
    <property type="entry name" value="METHYLATED-DNA--PROTEIN-CYSTEINE METHYLTRANSFERASE, INDUCIBLE"/>
    <property type="match status" value="1"/>
</dbReference>
<dbReference type="GO" id="GO:0006281">
    <property type="term" value="P:DNA repair"/>
    <property type="evidence" value="ECO:0007669"/>
    <property type="project" value="UniProtKB-KW"/>
</dbReference>
<evidence type="ECO:0000313" key="12">
    <source>
        <dbReference type="Proteomes" id="UP000051223"/>
    </source>
</evidence>
<comment type="catalytic activity">
    <reaction evidence="1">
        <text>a 4-O-methyl-thymidine in DNA + L-cysteinyl-[protein] = a thymidine in DNA + S-methyl-L-cysteinyl-[protein]</text>
        <dbReference type="Rhea" id="RHEA:53428"/>
        <dbReference type="Rhea" id="RHEA-COMP:10131"/>
        <dbReference type="Rhea" id="RHEA-COMP:10132"/>
        <dbReference type="Rhea" id="RHEA-COMP:13555"/>
        <dbReference type="Rhea" id="RHEA-COMP:13556"/>
        <dbReference type="ChEBI" id="CHEBI:29950"/>
        <dbReference type="ChEBI" id="CHEBI:82612"/>
        <dbReference type="ChEBI" id="CHEBI:137386"/>
        <dbReference type="ChEBI" id="CHEBI:137387"/>
        <dbReference type="EC" id="2.1.1.63"/>
    </reaction>
</comment>
<keyword evidence="4 11" id="KW-0489">Methyltransferase</keyword>
<dbReference type="InterPro" id="IPR001497">
    <property type="entry name" value="MethylDNA_cys_MeTrfase_AS"/>
</dbReference>
<dbReference type="Pfam" id="PF01035">
    <property type="entry name" value="DNA_binding_1"/>
    <property type="match status" value="1"/>
</dbReference>
<comment type="catalytic activity">
    <reaction evidence="8">
        <text>a 6-O-methyl-2'-deoxyguanosine in DNA + L-cysteinyl-[protein] = S-methyl-L-cysteinyl-[protein] + a 2'-deoxyguanosine in DNA</text>
        <dbReference type="Rhea" id="RHEA:24000"/>
        <dbReference type="Rhea" id="RHEA-COMP:10131"/>
        <dbReference type="Rhea" id="RHEA-COMP:10132"/>
        <dbReference type="Rhea" id="RHEA-COMP:11367"/>
        <dbReference type="Rhea" id="RHEA-COMP:11368"/>
        <dbReference type="ChEBI" id="CHEBI:29950"/>
        <dbReference type="ChEBI" id="CHEBI:82612"/>
        <dbReference type="ChEBI" id="CHEBI:85445"/>
        <dbReference type="ChEBI" id="CHEBI:85448"/>
        <dbReference type="EC" id="2.1.1.63"/>
    </reaction>
</comment>
<evidence type="ECO:0000256" key="8">
    <source>
        <dbReference type="ARBA" id="ARBA00049348"/>
    </source>
</evidence>
<sequence length="171" mass="19367">MDEILYYDNVEIAPWTYVLAATRDGLAYVGVKNDQGISIYSYYPNRMLIRDPERLKPYVKELKEYFSGKRQKFDLPIDISSFGTPFQRGVLEMVTRVPYGTTVSYGDIAASLDNARSVRAVAHAVALNPVLIVIPCHRIIMSNGKIGGYRLGAKEKLRLINLEKSYLHGNY</sequence>
<evidence type="ECO:0000256" key="5">
    <source>
        <dbReference type="ARBA" id="ARBA00022679"/>
    </source>
</evidence>
<dbReference type="CDD" id="cd06445">
    <property type="entry name" value="ATase"/>
    <property type="match status" value="1"/>
</dbReference>
<evidence type="ECO:0000313" key="11">
    <source>
        <dbReference type="EMBL" id="KRM40638.1"/>
    </source>
</evidence>
<feature type="domain" description="Methylated-DNA-[protein]-cysteine S-methyltransferase DNA binding" evidence="9">
    <location>
        <begin position="85"/>
        <end position="164"/>
    </location>
</feature>
<dbReference type="STRING" id="1423754.FC39_GL000240"/>
<proteinExistence type="inferred from homology"/>
<dbReference type="InterPro" id="IPR036388">
    <property type="entry name" value="WH-like_DNA-bd_sf"/>
</dbReference>
<dbReference type="FunFam" id="1.10.10.10:FF:000214">
    <property type="entry name" value="Methylated-DNA--protein-cysteine methyltransferase"/>
    <property type="match status" value="1"/>
</dbReference>
<dbReference type="eggNOG" id="COG0350">
    <property type="taxonomic scope" value="Bacteria"/>
</dbReference>
<dbReference type="AlphaFoldDB" id="A0A0R1YDW2"/>
<dbReference type="EMBL" id="AZGI01000013">
    <property type="protein sequence ID" value="KRM40638.1"/>
    <property type="molecule type" value="Genomic_DNA"/>
</dbReference>
<dbReference type="OrthoDB" id="9802228at2"/>
<dbReference type="InterPro" id="IPR036631">
    <property type="entry name" value="MGMT_N_sf"/>
</dbReference>
<comment type="similarity">
    <text evidence="2">Belongs to the MGMT family.</text>
</comment>
<evidence type="ECO:0000256" key="4">
    <source>
        <dbReference type="ARBA" id="ARBA00022603"/>
    </source>
</evidence>
<dbReference type="PROSITE" id="PS00374">
    <property type="entry name" value="MGMT"/>
    <property type="match status" value="1"/>
</dbReference>